<evidence type="ECO:0000313" key="1">
    <source>
        <dbReference type="EMBL" id="CAH1057911.1"/>
    </source>
</evidence>
<name>A0ABM9BGG4_9BACL</name>
<comment type="caution">
    <text evidence="1">The sequence shown here is derived from an EMBL/GenBank/DDBJ whole genome shotgun (WGS) entry which is preliminary data.</text>
</comment>
<organism evidence="1 2">
    <name type="scientific">Paenibacillus pseudetheri</name>
    <dbReference type="NCBI Taxonomy" id="2897682"/>
    <lineage>
        <taxon>Bacteria</taxon>
        <taxon>Bacillati</taxon>
        <taxon>Bacillota</taxon>
        <taxon>Bacilli</taxon>
        <taxon>Bacillales</taxon>
        <taxon>Paenibacillaceae</taxon>
        <taxon>Paenibacillus</taxon>
    </lineage>
</organism>
<accession>A0ABM9BGG4</accession>
<keyword evidence="2" id="KW-1185">Reference proteome</keyword>
<sequence>MMKIGVEFLMELTLKGVCDVQKIPGARGYFLAFIKCRILINPCEL</sequence>
<gene>
    <name evidence="1" type="ORF">PAECIP111894_04084</name>
</gene>
<protein>
    <submittedName>
        <fullName evidence="1">Uncharacterized protein</fullName>
    </submittedName>
</protein>
<reference evidence="1" key="1">
    <citation type="submission" date="2021-12" db="EMBL/GenBank/DDBJ databases">
        <authorList>
            <person name="Criscuolo A."/>
        </authorList>
    </citation>
    <scope>NUCLEOTIDE SEQUENCE</scope>
    <source>
        <strain evidence="1">CIP111894</strain>
    </source>
</reference>
<proteinExistence type="predicted"/>
<evidence type="ECO:0000313" key="2">
    <source>
        <dbReference type="Proteomes" id="UP000838749"/>
    </source>
</evidence>
<dbReference type="EMBL" id="CAKMAB010000026">
    <property type="protein sequence ID" value="CAH1057911.1"/>
    <property type="molecule type" value="Genomic_DNA"/>
</dbReference>
<dbReference type="Proteomes" id="UP000838749">
    <property type="component" value="Unassembled WGS sequence"/>
</dbReference>